<keyword evidence="1" id="KW-1185">Reference proteome</keyword>
<name>A0A915DGS7_9BILA</name>
<dbReference type="Proteomes" id="UP000887574">
    <property type="component" value="Unplaced"/>
</dbReference>
<evidence type="ECO:0000313" key="1">
    <source>
        <dbReference type="Proteomes" id="UP000887574"/>
    </source>
</evidence>
<protein>
    <submittedName>
        <fullName evidence="2">Uncharacterized protein</fullName>
    </submittedName>
</protein>
<dbReference type="WBParaSite" id="jg19712">
    <property type="protein sequence ID" value="jg19712"/>
    <property type="gene ID" value="jg19712"/>
</dbReference>
<accession>A0A915DGS7</accession>
<sequence length="95" mass="11142">MSDKLVKSIQISLSKKLVLSCAYDLPLLKSHCIKGIQSMTQDERSLRQFDDLILCPTSLRLKRLGILYLLVFTRCKKEWKNCRLQRRFVTSQPKK</sequence>
<dbReference type="AlphaFoldDB" id="A0A915DGS7"/>
<evidence type="ECO:0000313" key="2">
    <source>
        <dbReference type="WBParaSite" id="jg19712"/>
    </source>
</evidence>
<organism evidence="1 2">
    <name type="scientific">Ditylenchus dipsaci</name>
    <dbReference type="NCBI Taxonomy" id="166011"/>
    <lineage>
        <taxon>Eukaryota</taxon>
        <taxon>Metazoa</taxon>
        <taxon>Ecdysozoa</taxon>
        <taxon>Nematoda</taxon>
        <taxon>Chromadorea</taxon>
        <taxon>Rhabditida</taxon>
        <taxon>Tylenchina</taxon>
        <taxon>Tylenchomorpha</taxon>
        <taxon>Sphaerularioidea</taxon>
        <taxon>Anguinidae</taxon>
        <taxon>Anguininae</taxon>
        <taxon>Ditylenchus</taxon>
    </lineage>
</organism>
<proteinExistence type="predicted"/>
<reference evidence="2" key="1">
    <citation type="submission" date="2022-11" db="UniProtKB">
        <authorList>
            <consortium name="WormBaseParasite"/>
        </authorList>
    </citation>
    <scope>IDENTIFICATION</scope>
</reference>